<keyword evidence="8" id="KW-0270">Exopolysaccharide synthesis</keyword>
<evidence type="ECO:0000256" key="7">
    <source>
        <dbReference type="ARBA" id="ARBA00023136"/>
    </source>
</evidence>
<evidence type="ECO:0000256" key="3">
    <source>
        <dbReference type="ARBA" id="ARBA00022475"/>
    </source>
</evidence>
<dbReference type="GO" id="GO:0016740">
    <property type="term" value="F:transferase activity"/>
    <property type="evidence" value="ECO:0007669"/>
    <property type="project" value="UniProtKB-KW"/>
</dbReference>
<reference evidence="12" key="1">
    <citation type="journal article" date="2019" name="Int. J. Syst. Evol. Microbiol.">
        <title>The Global Catalogue of Microorganisms (GCM) 10K type strain sequencing project: providing services to taxonomists for standard genome sequencing and annotation.</title>
        <authorList>
            <consortium name="The Broad Institute Genomics Platform"/>
            <consortium name="The Broad Institute Genome Sequencing Center for Infectious Disease"/>
            <person name="Wu L."/>
            <person name="Ma J."/>
        </authorList>
    </citation>
    <scope>NUCLEOTIDE SEQUENCE [LARGE SCALE GENOMIC DNA]</scope>
    <source>
        <strain evidence="12">KACC 11588</strain>
    </source>
</reference>
<organism evidence="11 12">
    <name type="scientific">Rubellimicrobium aerolatum</name>
    <dbReference type="NCBI Taxonomy" id="490979"/>
    <lineage>
        <taxon>Bacteria</taxon>
        <taxon>Pseudomonadati</taxon>
        <taxon>Pseudomonadota</taxon>
        <taxon>Alphaproteobacteria</taxon>
        <taxon>Rhodobacterales</taxon>
        <taxon>Roseobacteraceae</taxon>
        <taxon>Rubellimicrobium</taxon>
    </lineage>
</organism>
<evidence type="ECO:0000256" key="9">
    <source>
        <dbReference type="SAM" id="Phobius"/>
    </source>
</evidence>
<dbReference type="RefSeq" id="WP_377109663.1">
    <property type="nucleotide sequence ID" value="NZ_JAGGJP010000002.1"/>
</dbReference>
<comment type="subcellular location">
    <subcellularLocation>
        <location evidence="1">Cell membrane</location>
    </subcellularLocation>
</comment>
<dbReference type="Pfam" id="PF02397">
    <property type="entry name" value="Bac_transf"/>
    <property type="match status" value="1"/>
</dbReference>
<feature type="domain" description="Bacterial sugar transferase" evidence="10">
    <location>
        <begin position="42"/>
        <end position="230"/>
    </location>
</feature>
<dbReference type="EMBL" id="JBHSNA010000002">
    <property type="protein sequence ID" value="MFC5565553.1"/>
    <property type="molecule type" value="Genomic_DNA"/>
</dbReference>
<evidence type="ECO:0000313" key="11">
    <source>
        <dbReference type="EMBL" id="MFC5565553.1"/>
    </source>
</evidence>
<keyword evidence="12" id="KW-1185">Reference proteome</keyword>
<evidence type="ECO:0000259" key="10">
    <source>
        <dbReference type="Pfam" id="PF02397"/>
    </source>
</evidence>
<evidence type="ECO:0000256" key="4">
    <source>
        <dbReference type="ARBA" id="ARBA00022679"/>
    </source>
</evidence>
<keyword evidence="6 9" id="KW-1133">Transmembrane helix</keyword>
<evidence type="ECO:0000313" key="12">
    <source>
        <dbReference type="Proteomes" id="UP001596056"/>
    </source>
</evidence>
<keyword evidence="5 9" id="KW-0812">Transmembrane</keyword>
<evidence type="ECO:0000256" key="2">
    <source>
        <dbReference type="ARBA" id="ARBA00006464"/>
    </source>
</evidence>
<gene>
    <name evidence="11" type="ORF">ACFPOC_03870</name>
</gene>
<accession>A0ABW0S9E9</accession>
<evidence type="ECO:0000256" key="8">
    <source>
        <dbReference type="ARBA" id="ARBA00023169"/>
    </source>
</evidence>
<name>A0ABW0S9E9_9RHOB</name>
<comment type="caution">
    <text evidence="11">The sequence shown here is derived from an EMBL/GenBank/DDBJ whole genome shotgun (WGS) entry which is preliminary data.</text>
</comment>
<protein>
    <submittedName>
        <fullName evidence="11">Sugar transferase</fullName>
    </submittedName>
</protein>
<keyword evidence="3" id="KW-1003">Cell membrane</keyword>
<evidence type="ECO:0000256" key="5">
    <source>
        <dbReference type="ARBA" id="ARBA00022692"/>
    </source>
</evidence>
<keyword evidence="4 11" id="KW-0808">Transferase</keyword>
<comment type="similarity">
    <text evidence="2">Belongs to the bacterial sugar transferase family.</text>
</comment>
<dbReference type="InterPro" id="IPR003362">
    <property type="entry name" value="Bact_transf"/>
</dbReference>
<keyword evidence="7 9" id="KW-0472">Membrane</keyword>
<feature type="transmembrane region" description="Helical" evidence="9">
    <location>
        <begin position="44"/>
        <end position="70"/>
    </location>
</feature>
<dbReference type="PANTHER" id="PTHR30576:SF4">
    <property type="entry name" value="UNDECAPRENYL-PHOSPHATE GALACTOSE PHOSPHOTRANSFERASE"/>
    <property type="match status" value="1"/>
</dbReference>
<proteinExistence type="inferred from homology"/>
<sequence>MSMHDREQSWLLGRSNNTATATMSDAPMAPTKQRHFYRRVAKRALDVLVVLLAFPIVLPLVLLLALVVAMEGGKPFYTQDRVGRGGRVFRIWKLRSMVRDADARLEEHLRNDTAARAEWDETQKLKADPRITRVGHILRKSSLDELPQLWNVLKGDMSLVGPRPMMPSQTELYPGTAYFQMRPGITGPWQVSERNGTSFAARASYDNAYLNSLSFGEDVRILAATVRVILRATGY</sequence>
<dbReference type="PANTHER" id="PTHR30576">
    <property type="entry name" value="COLANIC BIOSYNTHESIS UDP-GLUCOSE LIPID CARRIER TRANSFERASE"/>
    <property type="match status" value="1"/>
</dbReference>
<evidence type="ECO:0000256" key="6">
    <source>
        <dbReference type="ARBA" id="ARBA00022989"/>
    </source>
</evidence>
<dbReference type="Proteomes" id="UP001596056">
    <property type="component" value="Unassembled WGS sequence"/>
</dbReference>
<evidence type="ECO:0000256" key="1">
    <source>
        <dbReference type="ARBA" id="ARBA00004236"/>
    </source>
</evidence>